<reference evidence="2" key="1">
    <citation type="submission" date="2020-10" db="EMBL/GenBank/DDBJ databases">
        <title>Genome Sequence of Monilinia vaccinii-corymbosi Sheds Light on Mummy Berry Disease Infection of Blueberry and Mating Type.</title>
        <authorList>
            <person name="Yow A.G."/>
            <person name="Zhang Y."/>
            <person name="Bansal K."/>
            <person name="Eacker S.M."/>
            <person name="Sullivan S."/>
            <person name="Liachko I."/>
            <person name="Cubeta M.A."/>
            <person name="Rollins J.A."/>
            <person name="Ashrafi H."/>
        </authorList>
    </citation>
    <scope>NUCLEOTIDE SEQUENCE</scope>
    <source>
        <strain evidence="2">RL-1</strain>
    </source>
</reference>
<dbReference type="Proteomes" id="UP000672032">
    <property type="component" value="Chromosome 3"/>
</dbReference>
<feature type="region of interest" description="Disordered" evidence="1">
    <location>
        <begin position="255"/>
        <end position="277"/>
    </location>
</feature>
<feature type="region of interest" description="Disordered" evidence="1">
    <location>
        <begin position="102"/>
        <end position="125"/>
    </location>
</feature>
<sequence length="277" mass="31613">MPSSDPEDLYWPSCHLNAFHIAHSIDPTWTVEKHRAVFQKNVASLRQKHGFGEEDRRSSWSIFATDKLPWEDYFGFNKNPILRVGPWTHAMEFPSVWKGPSHPAIAPQSSPNHSEETPTVYRGDDPNHPFFNESSSGCFMYSVELFAPRLADKSAIWLELRGPSNALALVERTLGIIIFAHGKDDKLCILAQPLENDRLNYEHTDDFQFKLHRAHRYLVAWANQPHSPTQSRRNCLNFYNDWIVGGEGMWLMSPPPLTMPPANASSSENNLDESSRS</sequence>
<protein>
    <submittedName>
        <fullName evidence="2">Uncharacterized protein</fullName>
    </submittedName>
</protein>
<organism evidence="2 3">
    <name type="scientific">Monilinia vaccinii-corymbosi</name>
    <dbReference type="NCBI Taxonomy" id="61207"/>
    <lineage>
        <taxon>Eukaryota</taxon>
        <taxon>Fungi</taxon>
        <taxon>Dikarya</taxon>
        <taxon>Ascomycota</taxon>
        <taxon>Pezizomycotina</taxon>
        <taxon>Leotiomycetes</taxon>
        <taxon>Helotiales</taxon>
        <taxon>Sclerotiniaceae</taxon>
        <taxon>Monilinia</taxon>
    </lineage>
</organism>
<proteinExistence type="predicted"/>
<keyword evidence="3" id="KW-1185">Reference proteome</keyword>
<dbReference type="EMBL" id="CP063407">
    <property type="protein sequence ID" value="QSZ33004.1"/>
    <property type="molecule type" value="Genomic_DNA"/>
</dbReference>
<evidence type="ECO:0000313" key="2">
    <source>
        <dbReference type="EMBL" id="QSZ33004.1"/>
    </source>
</evidence>
<name>A0A8A3PD32_9HELO</name>
<gene>
    <name evidence="2" type="ORF">DSL72_002589</name>
</gene>
<evidence type="ECO:0000313" key="3">
    <source>
        <dbReference type="Proteomes" id="UP000672032"/>
    </source>
</evidence>
<accession>A0A8A3PD32</accession>
<dbReference type="AlphaFoldDB" id="A0A8A3PD32"/>
<evidence type="ECO:0000256" key="1">
    <source>
        <dbReference type="SAM" id="MobiDB-lite"/>
    </source>
</evidence>